<dbReference type="RefSeq" id="WP_168887491.1">
    <property type="nucleotide sequence ID" value="NZ_JABAHY010000006.1"/>
</dbReference>
<reference evidence="1 2" key="1">
    <citation type="submission" date="2020-04" db="EMBL/GenBank/DDBJ databases">
        <title>Nesterenkonia sp. nov., isolated from marine sediment.</title>
        <authorList>
            <person name="Zhang G."/>
        </authorList>
    </citation>
    <scope>NUCLEOTIDE SEQUENCE [LARGE SCALE GENOMIC DNA]</scope>
    <source>
        <strain evidence="1 2">MY13</strain>
    </source>
</reference>
<keyword evidence="2" id="KW-1185">Reference proteome</keyword>
<gene>
    <name evidence="1" type="ORF">HGQ17_08390</name>
</gene>
<evidence type="ECO:0000313" key="2">
    <source>
        <dbReference type="Proteomes" id="UP000523139"/>
    </source>
</evidence>
<evidence type="ECO:0000313" key="1">
    <source>
        <dbReference type="EMBL" id="NLS10014.1"/>
    </source>
</evidence>
<proteinExistence type="predicted"/>
<dbReference type="AlphaFoldDB" id="A0A7X8YDY1"/>
<dbReference type="EMBL" id="JABAHY010000006">
    <property type="protein sequence ID" value="NLS10014.1"/>
    <property type="molecule type" value="Genomic_DNA"/>
</dbReference>
<organism evidence="1 2">
    <name type="scientific">Nesterenkonia sedimenti</name>
    <dbReference type="NCBI Taxonomy" id="1463632"/>
    <lineage>
        <taxon>Bacteria</taxon>
        <taxon>Bacillati</taxon>
        <taxon>Actinomycetota</taxon>
        <taxon>Actinomycetes</taxon>
        <taxon>Micrococcales</taxon>
        <taxon>Micrococcaceae</taxon>
        <taxon>Nesterenkonia</taxon>
    </lineage>
</organism>
<protein>
    <submittedName>
        <fullName evidence="1">Uncharacterized protein</fullName>
    </submittedName>
</protein>
<comment type="caution">
    <text evidence="1">The sequence shown here is derived from an EMBL/GenBank/DDBJ whole genome shotgun (WGS) entry which is preliminary data.</text>
</comment>
<dbReference type="Proteomes" id="UP000523139">
    <property type="component" value="Unassembled WGS sequence"/>
</dbReference>
<sequence>MKNRAFVVTAAALGSLILSGCGSESEGGQSGSPMFQDAPGVQAAPVDASEVEEISIPQQWVDVTAQEWPGSAAYGENQPILRMDEECLFLDEPPEFFDMTPRFQSNGFGPFGSPTTNYGGEPSTEDEYRYLCGLTRTDEQRDSEDTPRWGAEFQLMVPGDPAQAEETVENFLTQPDRPERTHEIETIEIAGTEVHTVQRDYPNNDGNGGDLEALYYDEETEALIQLRIHSMDEELRIDHGNQGVAEDLVRILAQSGG</sequence>
<dbReference type="PROSITE" id="PS51257">
    <property type="entry name" value="PROKAR_LIPOPROTEIN"/>
    <property type="match status" value="1"/>
</dbReference>
<accession>A0A7X8YDY1</accession>
<name>A0A7X8YDY1_9MICC</name>